<dbReference type="EMBL" id="JAAQTL010000001">
    <property type="protein sequence ID" value="NID15400.1"/>
    <property type="molecule type" value="Genomic_DNA"/>
</dbReference>
<dbReference type="InterPro" id="IPR023346">
    <property type="entry name" value="Lysozyme-like_dom_sf"/>
</dbReference>
<comment type="caution">
    <text evidence="1">The sequence shown here is derived from an EMBL/GenBank/DDBJ whole genome shotgun (WGS) entry which is preliminary data.</text>
</comment>
<dbReference type="AlphaFoldDB" id="A0A7X5QU05"/>
<evidence type="ECO:0000313" key="2">
    <source>
        <dbReference type="Proteomes" id="UP000518878"/>
    </source>
</evidence>
<organism evidence="1 2">
    <name type="scientific">Luteibacter yeojuensis</name>
    <dbReference type="NCBI Taxonomy" id="345309"/>
    <lineage>
        <taxon>Bacteria</taxon>
        <taxon>Pseudomonadati</taxon>
        <taxon>Pseudomonadota</taxon>
        <taxon>Gammaproteobacteria</taxon>
        <taxon>Lysobacterales</taxon>
        <taxon>Rhodanobacteraceae</taxon>
        <taxon>Luteibacter</taxon>
    </lineage>
</organism>
<reference evidence="1 2" key="1">
    <citation type="journal article" date="2006" name="Int. J. Syst. Evol. Microbiol.">
        <title>Dyella yeojuensis sp. nov., isolated from greenhouse soil in Korea.</title>
        <authorList>
            <person name="Kim B.Y."/>
            <person name="Weon H.Y."/>
            <person name="Lee K.H."/>
            <person name="Seok S.J."/>
            <person name="Kwon S.W."/>
            <person name="Go S.J."/>
            <person name="Stackebrandt E."/>
        </authorList>
    </citation>
    <scope>NUCLEOTIDE SEQUENCE [LARGE SCALE GENOMIC DNA]</scope>
    <source>
        <strain evidence="1 2">DSM 17673</strain>
    </source>
</reference>
<gene>
    <name evidence="1" type="ORF">HBF32_07980</name>
</gene>
<proteinExistence type="predicted"/>
<accession>A0A7X5QU05</accession>
<dbReference type="GO" id="GO:0016787">
    <property type="term" value="F:hydrolase activity"/>
    <property type="evidence" value="ECO:0007669"/>
    <property type="project" value="UniProtKB-KW"/>
</dbReference>
<protein>
    <submittedName>
        <fullName evidence="1">Glycoside hydrolase family 104 protein</fullName>
    </submittedName>
</protein>
<dbReference type="SUPFAM" id="SSF53955">
    <property type="entry name" value="Lysozyme-like"/>
    <property type="match status" value="1"/>
</dbReference>
<keyword evidence="2" id="KW-1185">Reference proteome</keyword>
<dbReference type="Gene3D" id="1.10.530.10">
    <property type="match status" value="1"/>
</dbReference>
<dbReference type="RefSeq" id="WP_166699147.1">
    <property type="nucleotide sequence ID" value="NZ_JAAQTL010000001.1"/>
</dbReference>
<dbReference type="Proteomes" id="UP000518878">
    <property type="component" value="Unassembled WGS sequence"/>
</dbReference>
<keyword evidence="1" id="KW-0378">Hydrolase</keyword>
<evidence type="ECO:0000313" key="1">
    <source>
        <dbReference type="EMBL" id="NID15400.1"/>
    </source>
</evidence>
<dbReference type="CDD" id="cd00736">
    <property type="entry name" value="lambda_lys-like"/>
    <property type="match status" value="1"/>
</dbReference>
<sequence length="163" mass="17380">MPRITANEAGGQNVLAFLDMLSTAEGTFGIGDDGYNVNVGGDLFVGYENHPRIAIRTHWGWSDAAGRYQIMAAIPGRIRTDTWDWASRAAGAKDFSPLSQDRVAIYLIARARAVDDIKAGHLDVAIAKCAPVWASLPGSPYGQHTQLISHLQAAFEAAGGTVA</sequence>
<name>A0A7X5QU05_9GAMM</name>